<evidence type="ECO:0000313" key="3">
    <source>
        <dbReference type="EMBL" id="CAI9281568.1"/>
    </source>
</evidence>
<dbReference type="AlphaFoldDB" id="A0AA35YWZ4"/>
<keyword evidence="4" id="KW-1185">Reference proteome</keyword>
<reference evidence="3" key="1">
    <citation type="submission" date="2023-04" db="EMBL/GenBank/DDBJ databases">
        <authorList>
            <person name="Vijverberg K."/>
            <person name="Xiong W."/>
            <person name="Schranz E."/>
        </authorList>
    </citation>
    <scope>NUCLEOTIDE SEQUENCE</scope>
</reference>
<accession>A0AA35YWZ4</accession>
<feature type="domain" description="EH" evidence="2">
    <location>
        <begin position="217"/>
        <end position="233"/>
    </location>
</feature>
<dbReference type="Pfam" id="PF16880">
    <property type="entry name" value="EHD_N"/>
    <property type="match status" value="1"/>
</dbReference>
<dbReference type="InterPro" id="IPR031692">
    <property type="entry name" value="EHD_N"/>
</dbReference>
<feature type="compositionally biased region" description="Polar residues" evidence="1">
    <location>
        <begin position="23"/>
        <end position="36"/>
    </location>
</feature>
<gene>
    <name evidence="3" type="ORF">LSALG_LOCUS21259</name>
</gene>
<feature type="region of interest" description="Disordered" evidence="1">
    <location>
        <begin position="57"/>
        <end position="87"/>
    </location>
</feature>
<dbReference type="EMBL" id="OX465080">
    <property type="protein sequence ID" value="CAI9281568.1"/>
    <property type="molecule type" value="Genomic_DNA"/>
</dbReference>
<sequence length="293" mass="32397">MLLLSAAARGRSSGLLSCSSLSPTDYTQGGDSTSPMEQGRGTDYKCPYFFVKPNDASVDEPMSSSTKSEVNGVQTRTTTEPEPPLIQGVGSRTRVRFQLPGEKQLMEESDQLLQVKIFKEKRILQGYMVGIKLDWRGNANGGPIEWGNTLIQSKLVPVVCGISVVTTSMELYLPQWATMRLVDLSLMVNKLSGPFPRVLSRITTLVPLTAVTSIIDGLKKLYIQKLKPLEVTYWGPDSDPPNPIFFYPIISQHVATEGTTLVKQEEDAASNKKAEKRLHVDPATWTIMIFRAC</sequence>
<protein>
    <recommendedName>
        <fullName evidence="2">EH domain-containing protein</fullName>
    </recommendedName>
</protein>
<feature type="compositionally biased region" description="Polar residues" evidence="1">
    <location>
        <begin position="62"/>
        <end position="80"/>
    </location>
</feature>
<feature type="region of interest" description="Disordered" evidence="1">
    <location>
        <begin position="14"/>
        <end position="41"/>
    </location>
</feature>
<evidence type="ECO:0000256" key="1">
    <source>
        <dbReference type="SAM" id="MobiDB-lite"/>
    </source>
</evidence>
<proteinExistence type="predicted"/>
<evidence type="ECO:0000259" key="2">
    <source>
        <dbReference type="Pfam" id="PF16880"/>
    </source>
</evidence>
<organism evidence="3 4">
    <name type="scientific">Lactuca saligna</name>
    <name type="common">Willowleaf lettuce</name>
    <dbReference type="NCBI Taxonomy" id="75948"/>
    <lineage>
        <taxon>Eukaryota</taxon>
        <taxon>Viridiplantae</taxon>
        <taxon>Streptophyta</taxon>
        <taxon>Embryophyta</taxon>
        <taxon>Tracheophyta</taxon>
        <taxon>Spermatophyta</taxon>
        <taxon>Magnoliopsida</taxon>
        <taxon>eudicotyledons</taxon>
        <taxon>Gunneridae</taxon>
        <taxon>Pentapetalae</taxon>
        <taxon>asterids</taxon>
        <taxon>campanulids</taxon>
        <taxon>Asterales</taxon>
        <taxon>Asteraceae</taxon>
        <taxon>Cichorioideae</taxon>
        <taxon>Cichorieae</taxon>
        <taxon>Lactucinae</taxon>
        <taxon>Lactuca</taxon>
    </lineage>
</organism>
<name>A0AA35YWZ4_LACSI</name>
<evidence type="ECO:0000313" key="4">
    <source>
        <dbReference type="Proteomes" id="UP001177003"/>
    </source>
</evidence>
<dbReference type="Proteomes" id="UP001177003">
    <property type="component" value="Chromosome 4"/>
</dbReference>